<keyword evidence="4" id="KW-1185">Reference proteome</keyword>
<name>A0A838BLJ1_9HYPH</name>
<keyword evidence="2" id="KW-0732">Signal</keyword>
<protein>
    <submittedName>
        <fullName evidence="3">Uncharacterized protein</fullName>
    </submittedName>
</protein>
<feature type="signal peptide" evidence="2">
    <location>
        <begin position="1"/>
        <end position="23"/>
    </location>
</feature>
<evidence type="ECO:0000256" key="2">
    <source>
        <dbReference type="SAM" id="SignalP"/>
    </source>
</evidence>
<dbReference type="RefSeq" id="WP_181051543.1">
    <property type="nucleotide sequence ID" value="NZ_JACDXJ010000001.1"/>
</dbReference>
<dbReference type="AlphaFoldDB" id="A0A838BLJ1"/>
<feature type="compositionally biased region" description="Basic residues" evidence="1">
    <location>
        <begin position="76"/>
        <end position="90"/>
    </location>
</feature>
<accession>A0A838BLJ1</accession>
<proteinExistence type="predicted"/>
<organism evidence="3 4">
    <name type="scientific">Microvirga mediterraneensis</name>
    <dbReference type="NCBI Taxonomy" id="2754695"/>
    <lineage>
        <taxon>Bacteria</taxon>
        <taxon>Pseudomonadati</taxon>
        <taxon>Pseudomonadota</taxon>
        <taxon>Alphaproteobacteria</taxon>
        <taxon>Hyphomicrobiales</taxon>
        <taxon>Methylobacteriaceae</taxon>
        <taxon>Microvirga</taxon>
    </lineage>
</organism>
<evidence type="ECO:0000313" key="4">
    <source>
        <dbReference type="Proteomes" id="UP000572984"/>
    </source>
</evidence>
<dbReference type="Proteomes" id="UP000572984">
    <property type="component" value="Unassembled WGS sequence"/>
</dbReference>
<sequence length="90" mass="8682">MKARILFATIGLAVLSVPAAVQAQGIVRGAEQGAAVGNRAAGPVGGAVGGAVGGVTGGVVGGVKGVLGIPQSTGSVKRHQTTHKKRTAHH</sequence>
<evidence type="ECO:0000256" key="1">
    <source>
        <dbReference type="SAM" id="MobiDB-lite"/>
    </source>
</evidence>
<dbReference type="EMBL" id="JACDXJ010000001">
    <property type="protein sequence ID" value="MBA1155949.1"/>
    <property type="molecule type" value="Genomic_DNA"/>
</dbReference>
<feature type="chain" id="PRO_5032574438" evidence="2">
    <location>
        <begin position="24"/>
        <end position="90"/>
    </location>
</feature>
<feature type="region of interest" description="Disordered" evidence="1">
    <location>
        <begin position="71"/>
        <end position="90"/>
    </location>
</feature>
<comment type="caution">
    <text evidence="3">The sequence shown here is derived from an EMBL/GenBank/DDBJ whole genome shotgun (WGS) entry which is preliminary data.</text>
</comment>
<evidence type="ECO:0000313" key="3">
    <source>
        <dbReference type="EMBL" id="MBA1155949.1"/>
    </source>
</evidence>
<reference evidence="3 4" key="1">
    <citation type="submission" date="2020-07" db="EMBL/GenBank/DDBJ databases">
        <title>Draft genome and description of Microvirga mediterraneensis Marseille-Q2068 sp. nov.</title>
        <authorList>
            <person name="Boxberger M."/>
        </authorList>
    </citation>
    <scope>NUCLEOTIDE SEQUENCE [LARGE SCALE GENOMIC DNA]</scope>
    <source>
        <strain evidence="3 4">Marseille-Q2068</strain>
    </source>
</reference>
<gene>
    <name evidence="3" type="ORF">H0S73_07380</name>
</gene>